<dbReference type="GO" id="GO:0006313">
    <property type="term" value="P:DNA transposition"/>
    <property type="evidence" value="ECO:0007669"/>
    <property type="project" value="InterPro"/>
</dbReference>
<sequence>MLEVADIFRACGPTWRRTVALSLGQLKVMSAIEQCRSAALGGHVLRCSGCQRTEIAYNSCRNRHCPKCQASAARRWLEAREADLLPVEYYHVVFTLPAPISAIAWYNKRVIYGLLFDIAAETLRTIAADPKHLGADIGATLVLHTWGSALTHHPHVHGIVPGGGLSDDGARWIACRRGFFLPVRVLSRLFRRRFLEALTDAHQRGRLQFFGEYTQLADRAAFARWLAPLRASEWFVYAKRPFAGPEAVLAYLSRDTHRVAISNQRLLAFDERGVTFRWKDYREKGRPRYKAMTLDTGEFMRRFLLHVLPVGFHRIRHYGLLANRVRRANLRKIRTLLGVTPELRPTPHDTVIVDRPTFICRHCGAPMLVIDILPRTVPIRAPP</sequence>
<dbReference type="InterPro" id="IPR007069">
    <property type="entry name" value="Transposase_32"/>
</dbReference>
<dbReference type="RefSeq" id="WP_087129097.1">
    <property type="nucleotide sequence ID" value="NZ_FCNV02000025.1"/>
</dbReference>
<protein>
    <submittedName>
        <fullName evidence="3">Transposase</fullName>
    </submittedName>
</protein>
<accession>A0A658R5C2</accession>
<comment type="caution">
    <text evidence="3">The sequence shown here is derived from an EMBL/GenBank/DDBJ whole genome shotgun (WGS) entry which is preliminary data.</text>
</comment>
<dbReference type="PANTHER" id="PTHR37023:SF1">
    <property type="entry name" value="ISSOD25 TRANSPOSASE TNPA_ISSOD25"/>
    <property type="match status" value="1"/>
</dbReference>
<evidence type="ECO:0000313" key="3">
    <source>
        <dbReference type="EMBL" id="SAL52199.1"/>
    </source>
</evidence>
<dbReference type="AlphaFoldDB" id="A0A658R5C2"/>
<dbReference type="GO" id="GO:0003677">
    <property type="term" value="F:DNA binding"/>
    <property type="evidence" value="ECO:0007669"/>
    <property type="project" value="InterPro"/>
</dbReference>
<dbReference type="Pfam" id="PF14319">
    <property type="entry name" value="Zn_Tnp_IS91"/>
    <property type="match status" value="1"/>
</dbReference>
<organism evidence="3 4">
    <name type="scientific">Caballeronia concitans</name>
    <dbReference type="NCBI Taxonomy" id="1777133"/>
    <lineage>
        <taxon>Bacteria</taxon>
        <taxon>Pseudomonadati</taxon>
        <taxon>Pseudomonadota</taxon>
        <taxon>Betaproteobacteria</taxon>
        <taxon>Burkholderiales</taxon>
        <taxon>Burkholderiaceae</taxon>
        <taxon>Caballeronia</taxon>
    </lineage>
</organism>
<dbReference type="InterPro" id="IPR026889">
    <property type="entry name" value="Zn_Tnp"/>
</dbReference>
<dbReference type="PANTHER" id="PTHR37023">
    <property type="entry name" value="TRANSPOSASE"/>
    <property type="match status" value="1"/>
</dbReference>
<evidence type="ECO:0000259" key="2">
    <source>
        <dbReference type="Pfam" id="PF14319"/>
    </source>
</evidence>
<proteinExistence type="predicted"/>
<gene>
    <name evidence="3" type="ORF">AWB72_05553</name>
</gene>
<dbReference type="GO" id="GO:0004803">
    <property type="term" value="F:transposase activity"/>
    <property type="evidence" value="ECO:0007669"/>
    <property type="project" value="InterPro"/>
</dbReference>
<name>A0A658R5C2_9BURK</name>
<evidence type="ECO:0000259" key="1">
    <source>
        <dbReference type="Pfam" id="PF04986"/>
    </source>
</evidence>
<feature type="domain" description="Transposase IS801/IS1294" evidence="1">
    <location>
        <begin position="138"/>
        <end position="326"/>
    </location>
</feature>
<dbReference type="EMBL" id="FCNV02000025">
    <property type="protein sequence ID" value="SAL52199.1"/>
    <property type="molecule type" value="Genomic_DNA"/>
</dbReference>
<reference evidence="3 4" key="1">
    <citation type="submission" date="2016-01" db="EMBL/GenBank/DDBJ databases">
        <authorList>
            <person name="Peeters C."/>
        </authorList>
    </citation>
    <scope>NUCLEOTIDE SEQUENCE [LARGE SCALE GENOMIC DNA]</scope>
    <source>
        <strain evidence="3">LMG 29315</strain>
    </source>
</reference>
<dbReference type="Pfam" id="PF04986">
    <property type="entry name" value="Y2_Tnp"/>
    <property type="match status" value="1"/>
</dbReference>
<keyword evidence="4" id="KW-1185">Reference proteome</keyword>
<feature type="domain" description="Transposase zinc-binding" evidence="2">
    <location>
        <begin position="7"/>
        <end position="96"/>
    </location>
</feature>
<dbReference type="OrthoDB" id="6979325at2"/>
<dbReference type="Proteomes" id="UP000198263">
    <property type="component" value="Unassembled WGS sequence"/>
</dbReference>
<dbReference type="NCBIfam" id="NF033538">
    <property type="entry name" value="transpos_IS91"/>
    <property type="match status" value="1"/>
</dbReference>
<dbReference type="InterPro" id="IPR054832">
    <property type="entry name" value="transpos_IS91"/>
</dbReference>
<evidence type="ECO:0000313" key="4">
    <source>
        <dbReference type="Proteomes" id="UP000198263"/>
    </source>
</evidence>